<dbReference type="GO" id="GO:0016020">
    <property type="term" value="C:membrane"/>
    <property type="evidence" value="ECO:0007669"/>
    <property type="project" value="UniProtKB-SubCell"/>
</dbReference>
<evidence type="ECO:0000256" key="5">
    <source>
        <dbReference type="SAM" id="Phobius"/>
    </source>
</evidence>
<feature type="transmembrane region" description="Helical" evidence="5">
    <location>
        <begin position="6"/>
        <end position="22"/>
    </location>
</feature>
<sequence length="192" mass="21225">MSIIVDIVLIIFLALMFLWGYKKGFLDRAWWLVDIALIVALGLLLVPTVSDALTVHTGLYGALKNALSVMEEEAERTAALIVDIIVWVGIGIIVIILMAILKAVLKKLRQYAFFKIVDGILGGIYLVVITFAVFMVLGLLVGTFTNYSAIAKAHDFCADSYVFRYIFGANPFESFAAEHFPLGTWVAKLFAK</sequence>
<evidence type="ECO:0000256" key="4">
    <source>
        <dbReference type="ARBA" id="ARBA00023136"/>
    </source>
</evidence>
<evidence type="ECO:0000256" key="1">
    <source>
        <dbReference type="ARBA" id="ARBA00004141"/>
    </source>
</evidence>
<keyword evidence="4 5" id="KW-0472">Membrane</keyword>
<keyword evidence="2 5" id="KW-0812">Transmembrane</keyword>
<dbReference type="InterPro" id="IPR003825">
    <property type="entry name" value="Colicin-V_CvpA"/>
</dbReference>
<evidence type="ECO:0000313" key="7">
    <source>
        <dbReference type="Proteomes" id="UP000824025"/>
    </source>
</evidence>
<comment type="subcellular location">
    <subcellularLocation>
        <location evidence="1">Membrane</location>
        <topology evidence="1">Multi-pass membrane protein</topology>
    </subcellularLocation>
</comment>
<name>A0A9D2D7C5_9FIRM</name>
<dbReference type="Proteomes" id="UP000824025">
    <property type="component" value="Unassembled WGS sequence"/>
</dbReference>
<evidence type="ECO:0000256" key="3">
    <source>
        <dbReference type="ARBA" id="ARBA00022989"/>
    </source>
</evidence>
<organism evidence="6 7">
    <name type="scientific">Candidatus Borkfalkia avicola</name>
    <dbReference type="NCBI Taxonomy" id="2838503"/>
    <lineage>
        <taxon>Bacteria</taxon>
        <taxon>Bacillati</taxon>
        <taxon>Bacillota</taxon>
        <taxon>Clostridia</taxon>
        <taxon>Christensenellales</taxon>
        <taxon>Christensenellaceae</taxon>
        <taxon>Candidatus Borkfalkia</taxon>
    </lineage>
</organism>
<dbReference type="EMBL" id="DXCF01000030">
    <property type="protein sequence ID" value="HIZ09982.1"/>
    <property type="molecule type" value="Genomic_DNA"/>
</dbReference>
<reference evidence="6" key="2">
    <citation type="submission" date="2021-04" db="EMBL/GenBank/DDBJ databases">
        <authorList>
            <person name="Gilroy R."/>
        </authorList>
    </citation>
    <scope>NUCLEOTIDE SEQUENCE</scope>
    <source>
        <strain evidence="6">CHK192-19661</strain>
    </source>
</reference>
<dbReference type="GO" id="GO:0009403">
    <property type="term" value="P:toxin biosynthetic process"/>
    <property type="evidence" value="ECO:0007669"/>
    <property type="project" value="InterPro"/>
</dbReference>
<accession>A0A9D2D7C5</accession>
<evidence type="ECO:0000256" key="2">
    <source>
        <dbReference type="ARBA" id="ARBA00022692"/>
    </source>
</evidence>
<comment type="caution">
    <text evidence="6">The sequence shown here is derived from an EMBL/GenBank/DDBJ whole genome shotgun (WGS) entry which is preliminary data.</text>
</comment>
<feature type="transmembrane region" description="Helical" evidence="5">
    <location>
        <begin position="29"/>
        <end position="49"/>
    </location>
</feature>
<proteinExistence type="predicted"/>
<dbReference type="AlphaFoldDB" id="A0A9D2D7C5"/>
<keyword evidence="3 5" id="KW-1133">Transmembrane helix</keyword>
<evidence type="ECO:0000313" key="6">
    <source>
        <dbReference type="EMBL" id="HIZ09982.1"/>
    </source>
</evidence>
<feature type="transmembrane region" description="Helical" evidence="5">
    <location>
        <begin position="122"/>
        <end position="144"/>
    </location>
</feature>
<feature type="transmembrane region" description="Helical" evidence="5">
    <location>
        <begin position="78"/>
        <end position="101"/>
    </location>
</feature>
<reference evidence="6" key="1">
    <citation type="journal article" date="2021" name="PeerJ">
        <title>Extensive microbial diversity within the chicken gut microbiome revealed by metagenomics and culture.</title>
        <authorList>
            <person name="Gilroy R."/>
            <person name="Ravi A."/>
            <person name="Getino M."/>
            <person name="Pursley I."/>
            <person name="Horton D.L."/>
            <person name="Alikhan N.F."/>
            <person name="Baker D."/>
            <person name="Gharbi K."/>
            <person name="Hall N."/>
            <person name="Watson M."/>
            <person name="Adriaenssens E.M."/>
            <person name="Foster-Nyarko E."/>
            <person name="Jarju S."/>
            <person name="Secka A."/>
            <person name="Antonio M."/>
            <person name="Oren A."/>
            <person name="Chaudhuri R.R."/>
            <person name="La Ragione R."/>
            <person name="Hildebrand F."/>
            <person name="Pallen M.J."/>
        </authorList>
    </citation>
    <scope>NUCLEOTIDE SEQUENCE</scope>
    <source>
        <strain evidence="6">CHK192-19661</strain>
    </source>
</reference>
<dbReference type="Pfam" id="PF02674">
    <property type="entry name" value="Colicin_V"/>
    <property type="match status" value="1"/>
</dbReference>
<protein>
    <submittedName>
        <fullName evidence="6">CvpA family protein</fullName>
    </submittedName>
</protein>
<gene>
    <name evidence="6" type="ORF">H9726_05795</name>
</gene>